<keyword evidence="2" id="KW-1185">Reference proteome</keyword>
<organism evidence="1 2">
    <name type="scientific">Sphaeroforma arctica JP610</name>
    <dbReference type="NCBI Taxonomy" id="667725"/>
    <lineage>
        <taxon>Eukaryota</taxon>
        <taxon>Ichthyosporea</taxon>
        <taxon>Ichthyophonida</taxon>
        <taxon>Sphaeroforma</taxon>
    </lineage>
</organism>
<accession>A0A0L0FX83</accession>
<sequence length="154" mass="17961">MVSDLPTLLEKRYTKTLRCRPPRNSLDLCRLQATYETGVDTVQLRRTPVDPHHQVRWDVSPPSWIKEASVLYWDALLMHRVLAWIVKMKAVKVQRSVSGSKSTVLLNMDTKGLYTKTFSMRPYCENEDGTWTQYHSDLQMKLDKSSAAEYLVRR</sequence>
<dbReference type="RefSeq" id="XP_014155156.1">
    <property type="nucleotide sequence ID" value="XM_014299681.1"/>
</dbReference>
<gene>
    <name evidence="1" type="ORF">SARC_06429</name>
</gene>
<protein>
    <submittedName>
        <fullName evidence="1">Uncharacterized protein</fullName>
    </submittedName>
</protein>
<dbReference type="GeneID" id="25906933"/>
<evidence type="ECO:0000313" key="1">
    <source>
        <dbReference type="EMBL" id="KNC81254.1"/>
    </source>
</evidence>
<dbReference type="Proteomes" id="UP000054560">
    <property type="component" value="Unassembled WGS sequence"/>
</dbReference>
<proteinExistence type="predicted"/>
<dbReference type="EMBL" id="KQ242053">
    <property type="protein sequence ID" value="KNC81254.1"/>
    <property type="molecule type" value="Genomic_DNA"/>
</dbReference>
<reference evidence="1 2" key="1">
    <citation type="submission" date="2011-02" db="EMBL/GenBank/DDBJ databases">
        <title>The Genome Sequence of Sphaeroforma arctica JP610.</title>
        <authorList>
            <consortium name="The Broad Institute Genome Sequencing Platform"/>
            <person name="Russ C."/>
            <person name="Cuomo C."/>
            <person name="Young S.K."/>
            <person name="Zeng Q."/>
            <person name="Gargeya S."/>
            <person name="Alvarado L."/>
            <person name="Berlin A."/>
            <person name="Chapman S.B."/>
            <person name="Chen Z."/>
            <person name="Freedman E."/>
            <person name="Gellesch M."/>
            <person name="Goldberg J."/>
            <person name="Griggs A."/>
            <person name="Gujja S."/>
            <person name="Heilman E."/>
            <person name="Heiman D."/>
            <person name="Howarth C."/>
            <person name="Mehta T."/>
            <person name="Neiman D."/>
            <person name="Pearson M."/>
            <person name="Roberts A."/>
            <person name="Saif S."/>
            <person name="Shea T."/>
            <person name="Shenoy N."/>
            <person name="Sisk P."/>
            <person name="Stolte C."/>
            <person name="Sykes S."/>
            <person name="White J."/>
            <person name="Yandava C."/>
            <person name="Burger G."/>
            <person name="Gray M.W."/>
            <person name="Holland P.W.H."/>
            <person name="King N."/>
            <person name="Lang F.B.F."/>
            <person name="Roger A.J."/>
            <person name="Ruiz-Trillo I."/>
            <person name="Haas B."/>
            <person name="Nusbaum C."/>
            <person name="Birren B."/>
        </authorList>
    </citation>
    <scope>NUCLEOTIDE SEQUENCE [LARGE SCALE GENOMIC DNA]</scope>
    <source>
        <strain evidence="1 2">JP610</strain>
    </source>
</reference>
<evidence type="ECO:0000313" key="2">
    <source>
        <dbReference type="Proteomes" id="UP000054560"/>
    </source>
</evidence>
<name>A0A0L0FX83_9EUKA</name>
<dbReference type="AlphaFoldDB" id="A0A0L0FX83"/>